<dbReference type="GO" id="GO:0009295">
    <property type="term" value="C:nucleoid"/>
    <property type="evidence" value="ECO:0007669"/>
    <property type="project" value="TreeGrafter"/>
</dbReference>
<evidence type="ECO:0000313" key="6">
    <source>
        <dbReference type="Proteomes" id="UP000028534"/>
    </source>
</evidence>
<dbReference type="Proteomes" id="UP000028534">
    <property type="component" value="Unassembled WGS sequence"/>
</dbReference>
<keyword evidence="1 3" id="KW-0238">DNA-binding</keyword>
<dbReference type="Gene3D" id="2.40.50.140">
    <property type="entry name" value="Nucleic acid-binding proteins"/>
    <property type="match status" value="1"/>
</dbReference>
<dbReference type="RefSeq" id="WP_026109163.1">
    <property type="nucleotide sequence ID" value="NZ_JGVR01000053.1"/>
</dbReference>
<evidence type="ECO:0000256" key="2">
    <source>
        <dbReference type="ARBA" id="ARBA00023172"/>
    </source>
</evidence>
<evidence type="ECO:0000256" key="4">
    <source>
        <dbReference type="RuleBase" id="RU000524"/>
    </source>
</evidence>
<dbReference type="PIRSF" id="PIRSF002070">
    <property type="entry name" value="SSB"/>
    <property type="match status" value="1"/>
</dbReference>
<dbReference type="SUPFAM" id="SSF50249">
    <property type="entry name" value="Nucleic acid-binding proteins"/>
    <property type="match status" value="1"/>
</dbReference>
<dbReference type="InterPro" id="IPR000424">
    <property type="entry name" value="Primosome_PriB/ssb"/>
</dbReference>
<accession>A0A084E8K0</accession>
<dbReference type="NCBIfam" id="TIGR00621">
    <property type="entry name" value="ssb"/>
    <property type="match status" value="1"/>
</dbReference>
<dbReference type="GO" id="GO:0003697">
    <property type="term" value="F:single-stranded DNA binding"/>
    <property type="evidence" value="ECO:0007669"/>
    <property type="project" value="InterPro"/>
</dbReference>
<comment type="caution">
    <text evidence="5">The sequence shown here is derived from an EMBL/GenBank/DDBJ whole genome shotgun (WGS) entry which is preliminary data.</text>
</comment>
<sequence>MNNMNLLGRIAKTPETRTAGNTAITTLIVATDRVKLNNEGKSYKDPQTGYTAKETEFHKVTLFNGLGKAVAENKEKGDMIAIEGRLHYTRWQDQGGVERFGCEVIGEKVHFC</sequence>
<dbReference type="Pfam" id="PF00436">
    <property type="entry name" value="SSB"/>
    <property type="match status" value="1"/>
</dbReference>
<name>A0A084E8K0_SPHYA</name>
<dbReference type="GO" id="GO:0006260">
    <property type="term" value="P:DNA replication"/>
    <property type="evidence" value="ECO:0007669"/>
    <property type="project" value="InterPro"/>
</dbReference>
<evidence type="ECO:0000313" key="5">
    <source>
        <dbReference type="EMBL" id="KEZ14292.1"/>
    </source>
</evidence>
<dbReference type="PANTHER" id="PTHR10302:SF27">
    <property type="entry name" value="SINGLE-STRANDED DNA-BINDING PROTEIN"/>
    <property type="match status" value="1"/>
</dbReference>
<dbReference type="AlphaFoldDB" id="A0A084E8K0"/>
<dbReference type="EMBL" id="JGVR01000053">
    <property type="protein sequence ID" value="KEZ14292.1"/>
    <property type="molecule type" value="Genomic_DNA"/>
</dbReference>
<evidence type="ECO:0000256" key="3">
    <source>
        <dbReference type="PIRNR" id="PIRNR002070"/>
    </source>
</evidence>
<proteinExistence type="predicted"/>
<reference evidence="5 6" key="1">
    <citation type="submission" date="2014-03" db="EMBL/GenBank/DDBJ databases">
        <title>Genome sequence of Sphingobium yanoikuyae B1.</title>
        <authorList>
            <person name="Gan H.M."/>
            <person name="Gan H.Y."/>
            <person name="Savka M.A."/>
        </authorList>
    </citation>
    <scope>NUCLEOTIDE SEQUENCE [LARGE SCALE GENOMIC DNA]</scope>
    <source>
        <strain evidence="5 6">B1</strain>
    </source>
</reference>
<dbReference type="PANTHER" id="PTHR10302">
    <property type="entry name" value="SINGLE-STRANDED DNA-BINDING PROTEIN"/>
    <property type="match status" value="1"/>
</dbReference>
<dbReference type="PATRIC" id="fig|13690.10.peg.5067"/>
<keyword evidence="2" id="KW-0233">DNA recombination</keyword>
<dbReference type="PROSITE" id="PS50935">
    <property type="entry name" value="SSB"/>
    <property type="match status" value="1"/>
</dbReference>
<dbReference type="InterPro" id="IPR012340">
    <property type="entry name" value="NA-bd_OB-fold"/>
</dbReference>
<dbReference type="GO" id="GO:0006310">
    <property type="term" value="P:DNA recombination"/>
    <property type="evidence" value="ECO:0007669"/>
    <property type="project" value="UniProtKB-KW"/>
</dbReference>
<protein>
    <recommendedName>
        <fullName evidence="3 4">Single-stranded DNA-binding protein</fullName>
    </recommendedName>
</protein>
<dbReference type="InterPro" id="IPR011344">
    <property type="entry name" value="ssDNA-bd"/>
</dbReference>
<organism evidence="5 6">
    <name type="scientific">Sphingobium yanoikuyae</name>
    <name type="common">Sphingomonas yanoikuyae</name>
    <dbReference type="NCBI Taxonomy" id="13690"/>
    <lineage>
        <taxon>Bacteria</taxon>
        <taxon>Pseudomonadati</taxon>
        <taxon>Pseudomonadota</taxon>
        <taxon>Alphaproteobacteria</taxon>
        <taxon>Sphingomonadales</taxon>
        <taxon>Sphingomonadaceae</taxon>
        <taxon>Sphingobium</taxon>
    </lineage>
</organism>
<dbReference type="eggNOG" id="COG0629">
    <property type="taxonomic scope" value="Bacteria"/>
</dbReference>
<dbReference type="CDD" id="cd04496">
    <property type="entry name" value="SSB_OBF"/>
    <property type="match status" value="1"/>
</dbReference>
<gene>
    <name evidence="5" type="ORF">CP98_04903</name>
</gene>
<evidence type="ECO:0000256" key="1">
    <source>
        <dbReference type="ARBA" id="ARBA00023125"/>
    </source>
</evidence>